<gene>
    <name evidence="6" type="ORF">ABLG96_20250</name>
</gene>
<proteinExistence type="inferred from homology"/>
<feature type="domain" description="Purine catabolism PurC-like" evidence="3">
    <location>
        <begin position="74"/>
        <end position="191"/>
    </location>
</feature>
<evidence type="ECO:0000256" key="2">
    <source>
        <dbReference type="SAM" id="MobiDB-lite"/>
    </source>
</evidence>
<dbReference type="Pfam" id="PF07905">
    <property type="entry name" value="PucR"/>
    <property type="match status" value="1"/>
</dbReference>
<dbReference type="InterPro" id="IPR041522">
    <property type="entry name" value="CdaR_GGDEF"/>
</dbReference>
<dbReference type="PANTHER" id="PTHR33744:SF1">
    <property type="entry name" value="DNA-BINDING TRANSCRIPTIONAL ACTIVATOR ADER"/>
    <property type="match status" value="1"/>
</dbReference>
<feature type="domain" description="PucR C-terminal helix-turn-helix" evidence="4">
    <location>
        <begin position="537"/>
        <end position="595"/>
    </location>
</feature>
<dbReference type="InterPro" id="IPR009057">
    <property type="entry name" value="Homeodomain-like_sf"/>
</dbReference>
<dbReference type="PANTHER" id="PTHR33744">
    <property type="entry name" value="CARBOHYDRATE DIACID REGULATOR"/>
    <property type="match status" value="1"/>
</dbReference>
<dbReference type="Pfam" id="PF17853">
    <property type="entry name" value="GGDEF_2"/>
    <property type="match status" value="1"/>
</dbReference>
<name>A0AAU8DQ59_9ACTN</name>
<evidence type="ECO:0000259" key="4">
    <source>
        <dbReference type="Pfam" id="PF13556"/>
    </source>
</evidence>
<accession>A0AAU8DQ59</accession>
<organism evidence="6">
    <name type="scientific">Nakamurella sp. A5-74</name>
    <dbReference type="NCBI Taxonomy" id="3158264"/>
    <lineage>
        <taxon>Bacteria</taxon>
        <taxon>Bacillati</taxon>
        <taxon>Actinomycetota</taxon>
        <taxon>Actinomycetes</taxon>
        <taxon>Nakamurellales</taxon>
        <taxon>Nakamurellaceae</taxon>
        <taxon>Nakamurella</taxon>
    </lineage>
</organism>
<evidence type="ECO:0000259" key="5">
    <source>
        <dbReference type="Pfam" id="PF17853"/>
    </source>
</evidence>
<evidence type="ECO:0000259" key="3">
    <source>
        <dbReference type="Pfam" id="PF07905"/>
    </source>
</evidence>
<reference evidence="6" key="1">
    <citation type="submission" date="2024-05" db="EMBL/GenBank/DDBJ databases">
        <authorList>
            <person name="Cai S.Y."/>
            <person name="Jin L.M."/>
            <person name="Li H.R."/>
        </authorList>
    </citation>
    <scope>NUCLEOTIDE SEQUENCE</scope>
    <source>
        <strain evidence="6">A5-74</strain>
    </source>
</reference>
<evidence type="ECO:0000313" key="6">
    <source>
        <dbReference type="EMBL" id="XCG63496.1"/>
    </source>
</evidence>
<feature type="domain" description="CdaR GGDEF-like" evidence="5">
    <location>
        <begin position="355"/>
        <end position="483"/>
    </location>
</feature>
<dbReference type="InterPro" id="IPR025736">
    <property type="entry name" value="PucR_C-HTH_dom"/>
</dbReference>
<dbReference type="Pfam" id="PF13556">
    <property type="entry name" value="HTH_30"/>
    <property type="match status" value="1"/>
</dbReference>
<dbReference type="InterPro" id="IPR012914">
    <property type="entry name" value="PucR_dom"/>
</dbReference>
<dbReference type="AlphaFoldDB" id="A0AAU8DQ59"/>
<feature type="region of interest" description="Disordered" evidence="2">
    <location>
        <begin position="20"/>
        <end position="58"/>
    </location>
</feature>
<evidence type="ECO:0000256" key="1">
    <source>
        <dbReference type="ARBA" id="ARBA00006754"/>
    </source>
</evidence>
<comment type="similarity">
    <text evidence="1">Belongs to the CdaR family.</text>
</comment>
<dbReference type="SUPFAM" id="SSF46689">
    <property type="entry name" value="Homeodomain-like"/>
    <property type="match status" value="1"/>
</dbReference>
<dbReference type="InterPro" id="IPR042070">
    <property type="entry name" value="PucR_C-HTH_sf"/>
</dbReference>
<dbReference type="EMBL" id="CP159218">
    <property type="protein sequence ID" value="XCG63496.1"/>
    <property type="molecule type" value="Genomic_DNA"/>
</dbReference>
<dbReference type="InterPro" id="IPR051448">
    <property type="entry name" value="CdaR-like_regulators"/>
</dbReference>
<dbReference type="Gene3D" id="1.10.10.2840">
    <property type="entry name" value="PucR C-terminal helix-turn-helix domain"/>
    <property type="match status" value="1"/>
</dbReference>
<protein>
    <submittedName>
        <fullName evidence="6">PucR family transcriptional regulator ligand-binding domain-containing protein</fullName>
    </submittedName>
</protein>
<dbReference type="RefSeq" id="WP_353649111.1">
    <property type="nucleotide sequence ID" value="NZ_CP159218.1"/>
</dbReference>
<sequence>MDPVVSAEIIGFIQRGLRSEEHDITTSDTPARPRSTARTIARRGSSGSGPARTDGRTGVSTVGEMLRGITVREALSLPVLDGFEVVAGAAGLDRMIRFVNIMEVPDVLPWTRADELLLTTGYPLRSDPGAMTTLVAALHERGLAAFAVKPGRYLQELPPAMIAEADRLGFPLLLVPDGVGFDVILNQVLSEVLGRQASALSRAAAAHQALLEIVLHGGGLPEVLQALPDQLGDAADGVGVIHVDRSGRVTAAAGAELPPAADVLFDDDAQFRTAGYPHGSHTLTGGVRALVASVVAAEDHGDLIAIRTAGEWDGQDVITLERAATVAALVVARELAVAAVETKYRGDFLRDVLSGRESETAARSGAEGFGWDLTGPLVVVVAGAANEDDQHRRRRAAQLAAAWTSRVRRMDPAAASATFAMEAVAVLHAPDGTVPDVERMAELRTGLAVPGLPFDGVLGVSRVVAGVAGLATAYAQAWEAVRVGRRLAGPGSVARFDDLGLYRLLSLVPDSAELRSFLVDTLGPLAHPEGDVENDELRRTLQVLLDTNLNVAQTARRLHFHYNTLRYRIGKLERLIGPFTDDARLRADLTVALHVWQMRVAHN</sequence>